<dbReference type="Proteomes" id="UP001187531">
    <property type="component" value="Unassembled WGS sequence"/>
</dbReference>
<protein>
    <submittedName>
        <fullName evidence="1">Uncharacterized protein</fullName>
    </submittedName>
</protein>
<accession>A0AA88L6Y4</accession>
<comment type="caution">
    <text evidence="1">The sequence shown here is derived from an EMBL/GenBank/DDBJ whole genome shotgun (WGS) entry which is preliminary data.</text>
</comment>
<proteinExistence type="predicted"/>
<evidence type="ECO:0000313" key="1">
    <source>
        <dbReference type="EMBL" id="KAK2714926.1"/>
    </source>
</evidence>
<reference evidence="1" key="1">
    <citation type="submission" date="2023-07" db="EMBL/GenBank/DDBJ databases">
        <title>Chromosome-level genome assembly of Artemia franciscana.</title>
        <authorList>
            <person name="Jo E."/>
        </authorList>
    </citation>
    <scope>NUCLEOTIDE SEQUENCE</scope>
    <source>
        <tissue evidence="1">Whole body</tissue>
    </source>
</reference>
<dbReference type="AlphaFoldDB" id="A0AA88L6Y4"/>
<dbReference type="EMBL" id="JAVRJZ010000012">
    <property type="protein sequence ID" value="KAK2714926.1"/>
    <property type="molecule type" value="Genomic_DNA"/>
</dbReference>
<evidence type="ECO:0000313" key="2">
    <source>
        <dbReference type="Proteomes" id="UP001187531"/>
    </source>
</evidence>
<gene>
    <name evidence="1" type="ORF">QYM36_009805</name>
</gene>
<sequence length="98" mass="11325">MEERLLGRKVQEGLKVLKQGKLPVEQLIDGLSGIIHEITPKVSPESERREFFEDECLARKKELMQIVEKVKALADSPLKVTVVLQMKAVRRDYKRLLK</sequence>
<name>A0AA88L6Y4_ARTSF</name>
<keyword evidence="2" id="KW-1185">Reference proteome</keyword>
<organism evidence="1 2">
    <name type="scientific">Artemia franciscana</name>
    <name type="common">Brine shrimp</name>
    <name type="synonym">Artemia sanfranciscana</name>
    <dbReference type="NCBI Taxonomy" id="6661"/>
    <lineage>
        <taxon>Eukaryota</taxon>
        <taxon>Metazoa</taxon>
        <taxon>Ecdysozoa</taxon>
        <taxon>Arthropoda</taxon>
        <taxon>Crustacea</taxon>
        <taxon>Branchiopoda</taxon>
        <taxon>Anostraca</taxon>
        <taxon>Artemiidae</taxon>
        <taxon>Artemia</taxon>
    </lineage>
</organism>